<keyword evidence="7 17" id="KW-0441">Lipid A biosynthesis</keyword>
<name>A0A9X2XSG6_9BACT</name>
<evidence type="ECO:0000256" key="17">
    <source>
        <dbReference type="HAMAP-Rule" id="MF_00388"/>
    </source>
</evidence>
<dbReference type="HAMAP" id="MF_00388">
    <property type="entry name" value="LpxC"/>
    <property type="match status" value="1"/>
</dbReference>
<comment type="similarity">
    <text evidence="16">In the C-terminal section; belongs to the thioester dehydratase family.</text>
</comment>
<organism evidence="19 20">
    <name type="scientific">Paraflavisolibacter caeni</name>
    <dbReference type="NCBI Taxonomy" id="2982496"/>
    <lineage>
        <taxon>Bacteria</taxon>
        <taxon>Pseudomonadati</taxon>
        <taxon>Bacteroidota</taxon>
        <taxon>Chitinophagia</taxon>
        <taxon>Chitinophagales</taxon>
        <taxon>Chitinophagaceae</taxon>
        <taxon>Paraflavisolibacter</taxon>
    </lineage>
</organism>
<dbReference type="NCBIfam" id="NF000582">
    <property type="entry name" value="PRK00006.1"/>
    <property type="match status" value="1"/>
</dbReference>
<evidence type="ECO:0000256" key="5">
    <source>
        <dbReference type="ARBA" id="ARBA00022490"/>
    </source>
</evidence>
<dbReference type="InterPro" id="IPR013114">
    <property type="entry name" value="FabA_FabZ"/>
</dbReference>
<evidence type="ECO:0000256" key="14">
    <source>
        <dbReference type="ARBA" id="ARBA00025049"/>
    </source>
</evidence>
<feature type="active site" evidence="18">
    <location>
        <position position="374"/>
    </location>
</feature>
<gene>
    <name evidence="17" type="primary">lpxC</name>
    <name evidence="18" type="synonym">fabZ</name>
    <name evidence="19" type="ORF">OCK74_00905</name>
</gene>
<evidence type="ECO:0000256" key="11">
    <source>
        <dbReference type="ARBA" id="ARBA00023098"/>
    </source>
</evidence>
<dbReference type="EMBL" id="JAOTIF010000001">
    <property type="protein sequence ID" value="MCU7547645.1"/>
    <property type="molecule type" value="Genomic_DNA"/>
</dbReference>
<comment type="pathway">
    <text evidence="4 17">Glycolipid biosynthesis; lipid IV(A) biosynthesis; lipid IV(A) from (3R)-3-hydroxytetradecanoyl-[acyl-carrier-protein] and UDP-N-acetyl-alpha-D-glucosamine: step 2/6.</text>
</comment>
<dbReference type="PANTHER" id="PTHR33694">
    <property type="entry name" value="UDP-3-O-ACYL-N-ACETYLGLUCOSAMINE DEACETYLASE 1, MITOCHONDRIAL-RELATED"/>
    <property type="match status" value="1"/>
</dbReference>
<feature type="active site" description="Proton donor" evidence="17">
    <location>
        <position position="295"/>
    </location>
</feature>
<keyword evidence="10 17" id="KW-0862">Zinc</keyword>
<keyword evidence="12 18" id="KW-0456">Lyase</keyword>
<evidence type="ECO:0000256" key="12">
    <source>
        <dbReference type="ARBA" id="ARBA00023239"/>
    </source>
</evidence>
<comment type="similarity">
    <text evidence="17">Belongs to the LpxC family.</text>
</comment>
<evidence type="ECO:0000256" key="2">
    <source>
        <dbReference type="ARBA" id="ARBA00002923"/>
    </source>
</evidence>
<evidence type="ECO:0000256" key="6">
    <source>
        <dbReference type="ARBA" id="ARBA00022516"/>
    </source>
</evidence>
<proteinExistence type="inferred from homology"/>
<dbReference type="NCBIfam" id="NF009667">
    <property type="entry name" value="PRK13188.1"/>
    <property type="match status" value="1"/>
</dbReference>
<dbReference type="GO" id="GO:0006633">
    <property type="term" value="P:fatty acid biosynthetic process"/>
    <property type="evidence" value="ECO:0007669"/>
    <property type="project" value="UniProtKB-UniRule"/>
</dbReference>
<feature type="binding site" evidence="17">
    <location>
        <position position="86"/>
    </location>
    <ligand>
        <name>Zn(2+)</name>
        <dbReference type="ChEBI" id="CHEBI:29105"/>
    </ligand>
</feature>
<evidence type="ECO:0000313" key="19">
    <source>
        <dbReference type="EMBL" id="MCU7547645.1"/>
    </source>
</evidence>
<dbReference type="GO" id="GO:0005737">
    <property type="term" value="C:cytoplasm"/>
    <property type="evidence" value="ECO:0007669"/>
    <property type="project" value="UniProtKB-SubCell"/>
</dbReference>
<keyword evidence="9 17" id="KW-0378">Hydrolase</keyword>
<dbReference type="CDD" id="cd01288">
    <property type="entry name" value="FabZ"/>
    <property type="match status" value="1"/>
</dbReference>
<reference evidence="19" key="1">
    <citation type="submission" date="2022-09" db="EMBL/GenBank/DDBJ databases">
        <authorList>
            <person name="Yuan C."/>
            <person name="Ke Z."/>
        </authorList>
    </citation>
    <scope>NUCLEOTIDE SEQUENCE</scope>
    <source>
        <strain evidence="19">LB-8</strain>
    </source>
</reference>
<dbReference type="Gene3D" id="3.30.1700.10">
    <property type="entry name" value="lpxc deacetylase, domain 2"/>
    <property type="match status" value="1"/>
</dbReference>
<dbReference type="EC" id="3.5.1.108" evidence="17"/>
<evidence type="ECO:0000256" key="15">
    <source>
        <dbReference type="ARBA" id="ARBA00061221"/>
    </source>
</evidence>
<evidence type="ECO:0000256" key="4">
    <source>
        <dbReference type="ARBA" id="ARBA00005002"/>
    </source>
</evidence>
<dbReference type="InterPro" id="IPR020568">
    <property type="entry name" value="Ribosomal_Su5_D2-typ_SF"/>
</dbReference>
<dbReference type="InterPro" id="IPR004463">
    <property type="entry name" value="UDP-acyl_GlcNac_deAcase"/>
</dbReference>
<comment type="caution">
    <text evidence="19">The sequence shown here is derived from an EMBL/GenBank/DDBJ whole genome shotgun (WGS) entry which is preliminary data.</text>
</comment>
<keyword evidence="6 17" id="KW-0444">Lipid biosynthesis</keyword>
<keyword evidence="11 17" id="KW-0443">Lipid metabolism</keyword>
<comment type="subcellular location">
    <subcellularLocation>
        <location evidence="3 18">Cytoplasm</location>
    </subcellularLocation>
</comment>
<evidence type="ECO:0000313" key="20">
    <source>
        <dbReference type="Proteomes" id="UP001155483"/>
    </source>
</evidence>
<dbReference type="InterPro" id="IPR010084">
    <property type="entry name" value="FabZ"/>
</dbReference>
<dbReference type="SUPFAM" id="SSF54211">
    <property type="entry name" value="Ribosomal protein S5 domain 2-like"/>
    <property type="match status" value="2"/>
</dbReference>
<dbReference type="Gene3D" id="3.10.129.10">
    <property type="entry name" value="Hotdog Thioesterase"/>
    <property type="match status" value="1"/>
</dbReference>
<evidence type="ECO:0000256" key="3">
    <source>
        <dbReference type="ARBA" id="ARBA00004496"/>
    </source>
</evidence>
<dbReference type="Proteomes" id="UP001155483">
    <property type="component" value="Unassembled WGS sequence"/>
</dbReference>
<reference evidence="19" key="2">
    <citation type="submission" date="2023-04" db="EMBL/GenBank/DDBJ databases">
        <title>Paracnuella aquatica gen. nov., sp. nov., a member of the family Chitinophagaceae isolated from a hot spring.</title>
        <authorList>
            <person name="Wang C."/>
        </authorList>
    </citation>
    <scope>NUCLEOTIDE SEQUENCE</scope>
    <source>
        <strain evidence="19">LB-8</strain>
    </source>
</reference>
<evidence type="ECO:0000256" key="9">
    <source>
        <dbReference type="ARBA" id="ARBA00022801"/>
    </source>
</evidence>
<comment type="function">
    <text evidence="14 18">Involved in unsaturated fatty acids biosynthesis. Catalyzes the dehydration of short chain beta-hydroxyacyl-ACPs and long chain saturated and unsaturated beta-hydroxyacyl-ACPs.</text>
</comment>
<evidence type="ECO:0000256" key="13">
    <source>
        <dbReference type="ARBA" id="ARBA00024535"/>
    </source>
</evidence>
<keyword evidence="5 18" id="KW-0963">Cytoplasm</keyword>
<dbReference type="FunFam" id="3.10.129.10:FF:000001">
    <property type="entry name" value="3-hydroxyacyl-[acyl-carrier-protein] dehydratase FabZ"/>
    <property type="match status" value="1"/>
</dbReference>
<evidence type="ECO:0000256" key="7">
    <source>
        <dbReference type="ARBA" id="ARBA00022556"/>
    </source>
</evidence>
<sequence length="474" mass="52767">MQSENCINQEFQQTLAAEVRIDGIGIHSGQTVEIVLKPADPNTGIVFQRVDLPGKPTVKADVDNVVETTRSTTIESNGARVSTIEHLMASLVGCGVDNVLIEINAPEVPILDGSASPFVEVIEKAGIQKQNAVKTYYILEHNISFVDEGKKVEMVALPYHEYRINTLIDFNSPVLGTQHAALKHISQFKNEISPCRTFCFFHELEYLLDHNLIKGGDVNNAIVVVDKPVTEAQVSRLSKIFQKENVRVTEGGILNNLDLRFPNEPARHKLLDVIGDLALVGFPFKAHIIANRPGHSSNVAFARKIKEHIKKNRHKQGIPKYDPAKAPLLDVHAIERKLPHRYPFLLVDKVIELTEKVVVAVKNVTYNEPFFQGHFPGNCVMPGVLQVEALAQTGGILTIPDDPEHDYDTYFLKIDNCKFKNKVVPGDTLILKMELLNPVRRGICEMKGTIFVGDKVVTEADLVAQIVKKPKVRL</sequence>
<dbReference type="InterPro" id="IPR011334">
    <property type="entry name" value="UDP-acyl_GlcNac_deAcase_C"/>
</dbReference>
<dbReference type="EC" id="4.2.1.59" evidence="18"/>
<dbReference type="NCBIfam" id="TIGR00325">
    <property type="entry name" value="lpxC"/>
    <property type="match status" value="1"/>
</dbReference>
<comment type="catalytic activity">
    <reaction evidence="13 17">
        <text>a UDP-3-O-[(3R)-3-hydroxyacyl]-N-acetyl-alpha-D-glucosamine + H2O = a UDP-3-O-[(3R)-3-hydroxyacyl]-alpha-D-glucosamine + acetate</text>
        <dbReference type="Rhea" id="RHEA:67816"/>
        <dbReference type="ChEBI" id="CHEBI:15377"/>
        <dbReference type="ChEBI" id="CHEBI:30089"/>
        <dbReference type="ChEBI" id="CHEBI:137740"/>
        <dbReference type="ChEBI" id="CHEBI:173225"/>
        <dbReference type="EC" id="3.5.1.108"/>
    </reaction>
</comment>
<dbReference type="InterPro" id="IPR015870">
    <property type="entry name" value="UDP-acyl_N-AcGlcN_deAcase_N"/>
</dbReference>
<dbReference type="GO" id="GO:0019171">
    <property type="term" value="F:(3R)-hydroxyacyl-[acyl-carrier-protein] dehydratase activity"/>
    <property type="evidence" value="ECO:0007669"/>
    <property type="project" value="UniProtKB-EC"/>
</dbReference>
<comment type="similarity">
    <text evidence="18">Belongs to the thioester dehydratase family. FabZ subfamily.</text>
</comment>
<dbReference type="GO" id="GO:0016020">
    <property type="term" value="C:membrane"/>
    <property type="evidence" value="ECO:0007669"/>
    <property type="project" value="GOC"/>
</dbReference>
<feature type="binding site" evidence="17">
    <location>
        <position position="268"/>
    </location>
    <ligand>
        <name>Zn(2+)</name>
        <dbReference type="ChEBI" id="CHEBI:29105"/>
    </ligand>
</feature>
<dbReference type="GO" id="GO:0009245">
    <property type="term" value="P:lipid A biosynthetic process"/>
    <property type="evidence" value="ECO:0007669"/>
    <property type="project" value="UniProtKB-UniRule"/>
</dbReference>
<dbReference type="HAMAP" id="MF_00406">
    <property type="entry name" value="FabZ"/>
    <property type="match status" value="1"/>
</dbReference>
<dbReference type="AlphaFoldDB" id="A0A9X2XSG6"/>
<dbReference type="Pfam" id="PF07977">
    <property type="entry name" value="FabA"/>
    <property type="match status" value="1"/>
</dbReference>
<evidence type="ECO:0000256" key="18">
    <source>
        <dbReference type="HAMAP-Rule" id="MF_00406"/>
    </source>
</evidence>
<protein>
    <recommendedName>
        <fullName evidence="17 18">Multifunctional fusion protein</fullName>
    </recommendedName>
    <domain>
        <recommendedName>
            <fullName evidence="18">3-hydroxyacyl-[acyl-carrier-protein] dehydratase FabZ</fullName>
            <ecNumber evidence="18">4.2.1.59</ecNumber>
        </recommendedName>
        <alternativeName>
            <fullName evidence="18">(3R)-hydroxymyristoyl-[acyl-carrier-protein] dehydratase</fullName>
        </alternativeName>
        <alternativeName>
            <fullName evidence="18">Beta-hydroxyacyl-ACP dehydratase</fullName>
            <shortName evidence="18">(3R)-hydroxymyristoyl-ACP dehydrase</shortName>
        </alternativeName>
    </domain>
    <domain>
        <recommendedName>
            <fullName evidence="17">UDP-3-O-acyl-N-acetylglucosamine deacetylase</fullName>
            <shortName evidence="17">UDP-3-O-acyl-GlcNAc deacetylase</shortName>
            <ecNumber evidence="17">3.5.1.108</ecNumber>
        </recommendedName>
        <alternativeName>
            <fullName evidence="17">UDP-3-O-[R-3-hydroxymyristoyl]-N-acetylglucosamine deacetylase</fullName>
        </alternativeName>
    </domain>
</protein>
<comment type="catalytic activity">
    <reaction evidence="18">
        <text>a (3R)-hydroxyacyl-[ACP] = a (2E)-enoyl-[ACP] + H2O</text>
        <dbReference type="Rhea" id="RHEA:13097"/>
        <dbReference type="Rhea" id="RHEA-COMP:9925"/>
        <dbReference type="Rhea" id="RHEA-COMP:9945"/>
        <dbReference type="ChEBI" id="CHEBI:15377"/>
        <dbReference type="ChEBI" id="CHEBI:78784"/>
        <dbReference type="ChEBI" id="CHEBI:78827"/>
        <dbReference type="EC" id="4.2.1.59"/>
    </reaction>
</comment>
<keyword evidence="20" id="KW-1185">Reference proteome</keyword>
<feature type="binding site" evidence="17">
    <location>
        <position position="272"/>
    </location>
    <ligand>
        <name>Zn(2+)</name>
        <dbReference type="ChEBI" id="CHEBI:29105"/>
    </ligand>
</feature>
<dbReference type="Pfam" id="PF03331">
    <property type="entry name" value="LpxC"/>
    <property type="match status" value="2"/>
</dbReference>
<comment type="cofactor">
    <cofactor evidence="1 17">
        <name>Zn(2+)</name>
        <dbReference type="ChEBI" id="CHEBI:29105"/>
    </cofactor>
</comment>
<dbReference type="PANTHER" id="PTHR33694:SF1">
    <property type="entry name" value="UDP-3-O-ACYL-N-ACETYLGLUCOSAMINE DEACETYLASE 1, MITOCHONDRIAL-RELATED"/>
    <property type="match status" value="1"/>
</dbReference>
<dbReference type="NCBIfam" id="TIGR01750">
    <property type="entry name" value="fabZ"/>
    <property type="match status" value="1"/>
</dbReference>
<keyword evidence="8 17" id="KW-0479">Metal-binding</keyword>
<evidence type="ECO:0000256" key="1">
    <source>
        <dbReference type="ARBA" id="ARBA00001947"/>
    </source>
</evidence>
<evidence type="ECO:0000256" key="8">
    <source>
        <dbReference type="ARBA" id="ARBA00022723"/>
    </source>
</evidence>
<comment type="function">
    <text evidence="2 17">Catalyzes the hydrolysis of UDP-3-O-myristoyl-N-acetylglucosamine to form UDP-3-O-myristoylglucosamine and acetate, the committed step in lipid A biosynthesis.</text>
</comment>
<evidence type="ECO:0000256" key="16">
    <source>
        <dbReference type="ARBA" id="ARBA00061355"/>
    </source>
</evidence>
<dbReference type="RefSeq" id="WP_279295091.1">
    <property type="nucleotide sequence ID" value="NZ_JAOTIF010000001.1"/>
</dbReference>
<comment type="similarity">
    <text evidence="15">In the N-terminal section; belongs to the LpxC family.</text>
</comment>
<dbReference type="GO" id="GO:0046872">
    <property type="term" value="F:metal ion binding"/>
    <property type="evidence" value="ECO:0007669"/>
    <property type="project" value="UniProtKB-KW"/>
</dbReference>
<accession>A0A9X2XSG6</accession>
<dbReference type="GO" id="GO:0103117">
    <property type="term" value="F:UDP-3-O-acyl-N-acetylglucosamine deacetylase activity"/>
    <property type="evidence" value="ECO:0007669"/>
    <property type="project" value="UniProtKB-UniRule"/>
</dbReference>
<dbReference type="InterPro" id="IPR029069">
    <property type="entry name" value="HotDog_dom_sf"/>
</dbReference>
<evidence type="ECO:0000256" key="10">
    <source>
        <dbReference type="ARBA" id="ARBA00022833"/>
    </source>
</evidence>
<dbReference type="SUPFAM" id="SSF54637">
    <property type="entry name" value="Thioesterase/thiol ester dehydrase-isomerase"/>
    <property type="match status" value="1"/>
</dbReference>
<dbReference type="Gene3D" id="3.30.230.20">
    <property type="entry name" value="lpxc deacetylase, domain 1"/>
    <property type="match status" value="1"/>
</dbReference>